<organism evidence="5 6">
    <name type="scientific">Marinomonas aquimarina</name>
    <dbReference type="NCBI Taxonomy" id="295068"/>
    <lineage>
        <taxon>Bacteria</taxon>
        <taxon>Pseudomonadati</taxon>
        <taxon>Pseudomonadota</taxon>
        <taxon>Gammaproteobacteria</taxon>
        <taxon>Oceanospirillales</taxon>
        <taxon>Oceanospirillaceae</taxon>
        <taxon>Marinomonas</taxon>
    </lineage>
</organism>
<feature type="domain" description="HTH araC/xylS-type" evidence="4">
    <location>
        <begin position="204"/>
        <end position="302"/>
    </location>
</feature>
<dbReference type="GO" id="GO:0043565">
    <property type="term" value="F:sequence-specific DNA binding"/>
    <property type="evidence" value="ECO:0007669"/>
    <property type="project" value="InterPro"/>
</dbReference>
<dbReference type="Gene3D" id="2.60.120.10">
    <property type="entry name" value="Jelly Rolls"/>
    <property type="match status" value="1"/>
</dbReference>
<dbReference type="PRINTS" id="PR00032">
    <property type="entry name" value="HTHARAC"/>
</dbReference>
<dbReference type="SMART" id="SM00342">
    <property type="entry name" value="HTH_ARAC"/>
    <property type="match status" value="1"/>
</dbReference>
<dbReference type="PANTHER" id="PTHR43280:SF32">
    <property type="entry name" value="TRANSCRIPTIONAL REGULATORY PROTEIN"/>
    <property type="match status" value="1"/>
</dbReference>
<proteinExistence type="predicted"/>
<dbReference type="Gene3D" id="1.10.10.60">
    <property type="entry name" value="Homeodomain-like"/>
    <property type="match status" value="1"/>
</dbReference>
<gene>
    <name evidence="5" type="primary">chbR</name>
    <name evidence="5" type="ORF">MAQ5080_03252</name>
</gene>
<sequence>MRIIYFSHKHSFFRKVKKNIMKHTIPQFALYGEGRWIDNPDFVHIEDIEARSSDLGWHIKAHQHTQLLQILLLKSGSVQLQMDTDKRFLEGCWGIIIPPGTVHSFRFAPQTDGRVLSISDAMLSTDFANAAFLRAADCIDLNHEQEDFQHLWQLLNLMEYEFQRVKSHKTQLIEHLLKAILVFIERHHSTRHAQHQSHDDLTLQRLKSLVNQHLAEHWKLSAYASALNVSEKKLNRLTLQAYGKTVIQLVHEHLLLEAKRNLIYTQKSVEEIAYDLGFKDPGYFSRFFKRCEKITPGQYRQALERQN</sequence>
<dbReference type="PROSITE" id="PS01124">
    <property type="entry name" value="HTH_ARAC_FAMILY_2"/>
    <property type="match status" value="1"/>
</dbReference>
<dbReference type="InterPro" id="IPR020449">
    <property type="entry name" value="Tscrpt_reg_AraC-type_HTH"/>
</dbReference>
<dbReference type="PANTHER" id="PTHR43280">
    <property type="entry name" value="ARAC-FAMILY TRANSCRIPTIONAL REGULATOR"/>
    <property type="match status" value="1"/>
</dbReference>
<dbReference type="InterPro" id="IPR011051">
    <property type="entry name" value="RmlC_Cupin_sf"/>
</dbReference>
<dbReference type="EMBL" id="FLOC01000023">
    <property type="protein sequence ID" value="SBS35721.1"/>
    <property type="molecule type" value="Genomic_DNA"/>
</dbReference>
<dbReference type="InterPro" id="IPR047264">
    <property type="entry name" value="Cupin_HpaA-like_N"/>
</dbReference>
<dbReference type="InterPro" id="IPR014710">
    <property type="entry name" value="RmlC-like_jellyroll"/>
</dbReference>
<evidence type="ECO:0000259" key="4">
    <source>
        <dbReference type="PROSITE" id="PS01124"/>
    </source>
</evidence>
<name>A0A1A8TP98_9GAMM</name>
<evidence type="ECO:0000313" key="5">
    <source>
        <dbReference type="EMBL" id="SBS35721.1"/>
    </source>
</evidence>
<reference evidence="5 6" key="1">
    <citation type="submission" date="2016-06" db="EMBL/GenBank/DDBJ databases">
        <authorList>
            <person name="Kjaerup R.B."/>
            <person name="Dalgaard T.S."/>
            <person name="Juul-Madsen H.R."/>
        </authorList>
    </citation>
    <scope>NUCLEOTIDE SEQUENCE [LARGE SCALE GENOMIC DNA]</scope>
    <source>
        <strain evidence="5 6">CECT 5080</strain>
    </source>
</reference>
<evidence type="ECO:0000256" key="1">
    <source>
        <dbReference type="ARBA" id="ARBA00023015"/>
    </source>
</evidence>
<keyword evidence="1" id="KW-0805">Transcription regulation</keyword>
<dbReference type="InterPro" id="IPR018060">
    <property type="entry name" value="HTH_AraC"/>
</dbReference>
<keyword evidence="6" id="KW-1185">Reference proteome</keyword>
<protein>
    <submittedName>
        <fullName evidence="5">HTH-type transcriptional regulator ChbR</fullName>
    </submittedName>
</protein>
<evidence type="ECO:0000256" key="2">
    <source>
        <dbReference type="ARBA" id="ARBA00023125"/>
    </source>
</evidence>
<evidence type="ECO:0000256" key="3">
    <source>
        <dbReference type="ARBA" id="ARBA00023163"/>
    </source>
</evidence>
<dbReference type="SUPFAM" id="SSF51182">
    <property type="entry name" value="RmlC-like cupins"/>
    <property type="match status" value="1"/>
</dbReference>
<dbReference type="AlphaFoldDB" id="A0A1A8TP98"/>
<dbReference type="Pfam" id="PF12833">
    <property type="entry name" value="HTH_18"/>
    <property type="match status" value="1"/>
</dbReference>
<keyword evidence="2" id="KW-0238">DNA-binding</keyword>
<dbReference type="InterPro" id="IPR009057">
    <property type="entry name" value="Homeodomain-like_sf"/>
</dbReference>
<dbReference type="SUPFAM" id="SSF46689">
    <property type="entry name" value="Homeodomain-like"/>
    <property type="match status" value="1"/>
</dbReference>
<dbReference type="GO" id="GO:0003700">
    <property type="term" value="F:DNA-binding transcription factor activity"/>
    <property type="evidence" value="ECO:0007669"/>
    <property type="project" value="InterPro"/>
</dbReference>
<dbReference type="CDD" id="cd06999">
    <property type="entry name" value="cupin_HpaA-like_N"/>
    <property type="match status" value="1"/>
</dbReference>
<dbReference type="OrthoDB" id="9814125at2"/>
<keyword evidence="3" id="KW-0804">Transcription</keyword>
<dbReference type="Proteomes" id="UP000092627">
    <property type="component" value="Unassembled WGS sequence"/>
</dbReference>
<accession>A0A1A8TP98</accession>
<evidence type="ECO:0000313" key="6">
    <source>
        <dbReference type="Proteomes" id="UP000092627"/>
    </source>
</evidence>
<dbReference type="STRING" id="295068.MAQ5080_03252"/>